<organism evidence="2 3">
    <name type="scientific">Mesorhizobium alhagi CCNWXJ12-2</name>
    <dbReference type="NCBI Taxonomy" id="1107882"/>
    <lineage>
        <taxon>Bacteria</taxon>
        <taxon>Pseudomonadati</taxon>
        <taxon>Pseudomonadota</taxon>
        <taxon>Alphaproteobacteria</taxon>
        <taxon>Hyphomicrobiales</taxon>
        <taxon>Phyllobacteriaceae</taxon>
        <taxon>Allomesorhizobium</taxon>
    </lineage>
</organism>
<gene>
    <name evidence="2" type="ORF">MAXJ12_32234</name>
</gene>
<protein>
    <submittedName>
        <fullName evidence="2">Uncharacterized protein</fullName>
    </submittedName>
</protein>
<evidence type="ECO:0000313" key="3">
    <source>
        <dbReference type="Proteomes" id="UP000003250"/>
    </source>
</evidence>
<reference evidence="2 3" key="1">
    <citation type="journal article" date="2012" name="J. Bacteriol.">
        <title>Draft Genome Sequence of Mesorhizobium alhagi CCNWXJ12-2T, a Novel Salt-Resistant Species Isolated from the Desert of Northwestern China.</title>
        <authorList>
            <person name="Zhou M."/>
            <person name="Chen W."/>
            <person name="Chen H."/>
            <person name="Wei G."/>
        </authorList>
    </citation>
    <scope>NUCLEOTIDE SEQUENCE [LARGE SCALE GENOMIC DNA]</scope>
    <source>
        <strain evidence="2 3">CCNWXJ12-2</strain>
    </source>
</reference>
<dbReference type="AlphaFoldDB" id="H0I1V5"/>
<keyword evidence="3" id="KW-1185">Reference proteome</keyword>
<dbReference type="PATRIC" id="fig|1107882.3.peg.6233"/>
<feature type="compositionally biased region" description="Basic and acidic residues" evidence="1">
    <location>
        <begin position="29"/>
        <end position="52"/>
    </location>
</feature>
<feature type="region of interest" description="Disordered" evidence="1">
    <location>
        <begin position="1"/>
        <end position="65"/>
    </location>
</feature>
<accession>H0I1V5</accession>
<proteinExistence type="predicted"/>
<name>H0I1V5_9HYPH</name>
<evidence type="ECO:0000256" key="1">
    <source>
        <dbReference type="SAM" id="MobiDB-lite"/>
    </source>
</evidence>
<dbReference type="EMBL" id="AHAM01000292">
    <property type="protein sequence ID" value="EHK53000.1"/>
    <property type="molecule type" value="Genomic_DNA"/>
</dbReference>
<sequence>MEMSLAALAARSGTHAFPPADPSKFGRTLSEKPNELKPPRRDEPEREQERHQSGMSCTAKRERIR</sequence>
<dbReference type="Proteomes" id="UP000003250">
    <property type="component" value="Unassembled WGS sequence"/>
</dbReference>
<evidence type="ECO:0000313" key="2">
    <source>
        <dbReference type="EMBL" id="EHK53000.1"/>
    </source>
</evidence>